<proteinExistence type="predicted"/>
<dbReference type="EMBL" id="GBRH01263589">
    <property type="protein sequence ID" value="JAD34306.1"/>
    <property type="molecule type" value="Transcribed_RNA"/>
</dbReference>
<protein>
    <submittedName>
        <fullName evidence="1">Uncharacterized protein</fullName>
    </submittedName>
</protein>
<evidence type="ECO:0000313" key="1">
    <source>
        <dbReference type="EMBL" id="JAD34306.1"/>
    </source>
</evidence>
<sequence length="15" mass="1714">MHCPASYIYIIQSTS</sequence>
<reference evidence="1" key="1">
    <citation type="submission" date="2014-09" db="EMBL/GenBank/DDBJ databases">
        <authorList>
            <person name="Magalhaes I.L.F."/>
            <person name="Oliveira U."/>
            <person name="Santos F.R."/>
            <person name="Vidigal T.H.D.A."/>
            <person name="Brescovit A.D."/>
            <person name="Santos A.J."/>
        </authorList>
    </citation>
    <scope>NUCLEOTIDE SEQUENCE</scope>
    <source>
        <tissue evidence="1">Shoot tissue taken approximately 20 cm above the soil surface</tissue>
    </source>
</reference>
<reference evidence="1" key="2">
    <citation type="journal article" date="2015" name="Data Brief">
        <title>Shoot transcriptome of the giant reed, Arundo donax.</title>
        <authorList>
            <person name="Barrero R.A."/>
            <person name="Guerrero F.D."/>
            <person name="Moolhuijzen P."/>
            <person name="Goolsby J.A."/>
            <person name="Tidwell J."/>
            <person name="Bellgard S.E."/>
            <person name="Bellgard M.I."/>
        </authorList>
    </citation>
    <scope>NUCLEOTIDE SEQUENCE</scope>
    <source>
        <tissue evidence="1">Shoot tissue taken approximately 20 cm above the soil surface</tissue>
    </source>
</reference>
<name>A0A0A8Z671_ARUDO</name>
<organism evidence="1">
    <name type="scientific">Arundo donax</name>
    <name type="common">Giant reed</name>
    <name type="synonym">Donax arundinaceus</name>
    <dbReference type="NCBI Taxonomy" id="35708"/>
    <lineage>
        <taxon>Eukaryota</taxon>
        <taxon>Viridiplantae</taxon>
        <taxon>Streptophyta</taxon>
        <taxon>Embryophyta</taxon>
        <taxon>Tracheophyta</taxon>
        <taxon>Spermatophyta</taxon>
        <taxon>Magnoliopsida</taxon>
        <taxon>Liliopsida</taxon>
        <taxon>Poales</taxon>
        <taxon>Poaceae</taxon>
        <taxon>PACMAD clade</taxon>
        <taxon>Arundinoideae</taxon>
        <taxon>Arundineae</taxon>
        <taxon>Arundo</taxon>
    </lineage>
</organism>
<accession>A0A0A8Z671</accession>